<name>A0A0D2MEC0_HYPSF</name>
<proteinExistence type="predicted"/>
<evidence type="ECO:0000313" key="2">
    <source>
        <dbReference type="Proteomes" id="UP000054270"/>
    </source>
</evidence>
<sequence>MGARHWLSSRIPDAEPEHAASSISEYPCCVFIIGPRAEGRQCASSVLKVIPRARAMRFLHVRSGAQPFSSATMTLSQNTQSTSSSQQARATALYYVPLILFCVKEPDISSILPVVLAPSRVLMHSTRACSLHKHIIITNKQNGSLDNPTQYQI</sequence>
<gene>
    <name evidence="1" type="ORF">HYPSUDRAFT_67406</name>
</gene>
<keyword evidence="2" id="KW-1185">Reference proteome</keyword>
<dbReference type="EMBL" id="KN817554">
    <property type="protein sequence ID" value="KJA21928.1"/>
    <property type="molecule type" value="Genomic_DNA"/>
</dbReference>
<accession>A0A0D2MEC0</accession>
<dbReference type="AlphaFoldDB" id="A0A0D2MEC0"/>
<organism evidence="1 2">
    <name type="scientific">Hypholoma sublateritium (strain FD-334 SS-4)</name>
    <dbReference type="NCBI Taxonomy" id="945553"/>
    <lineage>
        <taxon>Eukaryota</taxon>
        <taxon>Fungi</taxon>
        <taxon>Dikarya</taxon>
        <taxon>Basidiomycota</taxon>
        <taxon>Agaricomycotina</taxon>
        <taxon>Agaricomycetes</taxon>
        <taxon>Agaricomycetidae</taxon>
        <taxon>Agaricales</taxon>
        <taxon>Agaricineae</taxon>
        <taxon>Strophariaceae</taxon>
        <taxon>Hypholoma</taxon>
    </lineage>
</organism>
<dbReference type="Proteomes" id="UP000054270">
    <property type="component" value="Unassembled WGS sequence"/>
</dbReference>
<evidence type="ECO:0000313" key="1">
    <source>
        <dbReference type="EMBL" id="KJA21928.1"/>
    </source>
</evidence>
<reference evidence="2" key="1">
    <citation type="submission" date="2014-04" db="EMBL/GenBank/DDBJ databases">
        <title>Evolutionary Origins and Diversification of the Mycorrhizal Mutualists.</title>
        <authorList>
            <consortium name="DOE Joint Genome Institute"/>
            <consortium name="Mycorrhizal Genomics Consortium"/>
            <person name="Kohler A."/>
            <person name="Kuo A."/>
            <person name="Nagy L.G."/>
            <person name="Floudas D."/>
            <person name="Copeland A."/>
            <person name="Barry K.W."/>
            <person name="Cichocki N."/>
            <person name="Veneault-Fourrey C."/>
            <person name="LaButti K."/>
            <person name="Lindquist E.A."/>
            <person name="Lipzen A."/>
            <person name="Lundell T."/>
            <person name="Morin E."/>
            <person name="Murat C."/>
            <person name="Riley R."/>
            <person name="Ohm R."/>
            <person name="Sun H."/>
            <person name="Tunlid A."/>
            <person name="Henrissat B."/>
            <person name="Grigoriev I.V."/>
            <person name="Hibbett D.S."/>
            <person name="Martin F."/>
        </authorList>
    </citation>
    <scope>NUCLEOTIDE SEQUENCE [LARGE SCALE GENOMIC DNA]</scope>
    <source>
        <strain evidence="2">FD-334 SS-4</strain>
    </source>
</reference>
<protein>
    <submittedName>
        <fullName evidence="1">Uncharacterized protein</fullName>
    </submittedName>
</protein>